<sequence>MQTFVVYHQTCKRLEHTISPAYVWNFTIILTDVLSLPSALQTFEADLHMFRAYHQPSKRLELTISHADICSLPSDLHMFGAYHQPCRRL</sequence>
<accession>A0AAD8BJ07</accession>
<dbReference type="AlphaFoldDB" id="A0AAD8BJ07"/>
<proteinExistence type="predicted"/>
<gene>
    <name evidence="1" type="ORF">Bpfe_014977</name>
</gene>
<comment type="caution">
    <text evidence="1">The sequence shown here is derived from an EMBL/GenBank/DDBJ whole genome shotgun (WGS) entry which is preliminary data.</text>
</comment>
<reference evidence="1" key="1">
    <citation type="journal article" date="2023" name="PLoS Negl. Trop. Dis.">
        <title>A genome sequence for Biomphalaria pfeifferi, the major vector snail for the human-infecting parasite Schistosoma mansoni.</title>
        <authorList>
            <person name="Bu L."/>
            <person name="Lu L."/>
            <person name="Laidemitt M.R."/>
            <person name="Zhang S.M."/>
            <person name="Mutuku M."/>
            <person name="Mkoji G."/>
            <person name="Steinauer M."/>
            <person name="Loker E.S."/>
        </authorList>
    </citation>
    <scope>NUCLEOTIDE SEQUENCE</scope>
    <source>
        <strain evidence="1">KasaAsao</strain>
    </source>
</reference>
<reference evidence="1" key="2">
    <citation type="submission" date="2023-04" db="EMBL/GenBank/DDBJ databases">
        <authorList>
            <person name="Bu L."/>
            <person name="Lu L."/>
            <person name="Laidemitt M.R."/>
            <person name="Zhang S.M."/>
            <person name="Mutuku M."/>
            <person name="Mkoji G."/>
            <person name="Steinauer M."/>
            <person name="Loker E.S."/>
        </authorList>
    </citation>
    <scope>NUCLEOTIDE SEQUENCE</scope>
    <source>
        <strain evidence="1">KasaAsao</strain>
        <tissue evidence="1">Whole Snail</tissue>
    </source>
</reference>
<organism evidence="1 2">
    <name type="scientific">Biomphalaria pfeifferi</name>
    <name type="common">Bloodfluke planorb</name>
    <name type="synonym">Freshwater snail</name>
    <dbReference type="NCBI Taxonomy" id="112525"/>
    <lineage>
        <taxon>Eukaryota</taxon>
        <taxon>Metazoa</taxon>
        <taxon>Spiralia</taxon>
        <taxon>Lophotrochozoa</taxon>
        <taxon>Mollusca</taxon>
        <taxon>Gastropoda</taxon>
        <taxon>Heterobranchia</taxon>
        <taxon>Euthyneura</taxon>
        <taxon>Panpulmonata</taxon>
        <taxon>Hygrophila</taxon>
        <taxon>Lymnaeoidea</taxon>
        <taxon>Planorbidae</taxon>
        <taxon>Biomphalaria</taxon>
    </lineage>
</organism>
<dbReference type="EMBL" id="JASAOG010000069">
    <property type="protein sequence ID" value="KAK0055466.1"/>
    <property type="molecule type" value="Genomic_DNA"/>
</dbReference>
<evidence type="ECO:0000313" key="1">
    <source>
        <dbReference type="EMBL" id="KAK0055466.1"/>
    </source>
</evidence>
<evidence type="ECO:0000313" key="2">
    <source>
        <dbReference type="Proteomes" id="UP001233172"/>
    </source>
</evidence>
<dbReference type="Proteomes" id="UP001233172">
    <property type="component" value="Unassembled WGS sequence"/>
</dbReference>
<protein>
    <submittedName>
        <fullName evidence="1">Uncharacterized protein</fullName>
    </submittedName>
</protein>
<name>A0AAD8BJ07_BIOPF</name>
<keyword evidence="2" id="KW-1185">Reference proteome</keyword>